<dbReference type="InterPro" id="IPR025716">
    <property type="entry name" value="Post-transcriptional_regulator"/>
</dbReference>
<evidence type="ECO:0000313" key="2">
    <source>
        <dbReference type="Proteomes" id="UP000619534"/>
    </source>
</evidence>
<proteinExistence type="predicted"/>
<organism evidence="1 2">
    <name type="scientific">Thalassobacillus devorans</name>
    <dbReference type="NCBI Taxonomy" id="279813"/>
    <lineage>
        <taxon>Bacteria</taxon>
        <taxon>Bacillati</taxon>
        <taxon>Bacillota</taxon>
        <taxon>Bacilli</taxon>
        <taxon>Bacillales</taxon>
        <taxon>Bacillaceae</taxon>
        <taxon>Thalassobacillus</taxon>
    </lineage>
</organism>
<dbReference type="EMBL" id="BMCJ01000004">
    <property type="protein sequence ID" value="GGC92676.1"/>
    <property type="molecule type" value="Genomic_DNA"/>
</dbReference>
<sequence length="102" mass="11712">MKTIKSADQWKLEVYPALRSKAEEFRLMGYPDSIPDDIWNCLISKVWKGNPDKHLYEMVQDIFHLNTALYISYLTVEAHRGEDLANSIAKISGENEPVVSVE</sequence>
<keyword evidence="2" id="KW-1185">Reference proteome</keyword>
<accession>A0ABQ1PBG6</accession>
<evidence type="ECO:0008006" key="3">
    <source>
        <dbReference type="Google" id="ProtNLM"/>
    </source>
</evidence>
<name>A0ABQ1PBG6_9BACI</name>
<dbReference type="Pfam" id="PF13797">
    <property type="entry name" value="Post_transc_reg"/>
    <property type="match status" value="1"/>
</dbReference>
<protein>
    <recommendedName>
        <fullName evidence="3">Post-transcriptional regulator</fullName>
    </recommendedName>
</protein>
<dbReference type="RefSeq" id="WP_062446970.1">
    <property type="nucleotide sequence ID" value="NZ_BMCJ01000004.1"/>
</dbReference>
<comment type="caution">
    <text evidence="1">The sequence shown here is derived from an EMBL/GenBank/DDBJ whole genome shotgun (WGS) entry which is preliminary data.</text>
</comment>
<evidence type="ECO:0000313" key="1">
    <source>
        <dbReference type="EMBL" id="GGC92676.1"/>
    </source>
</evidence>
<reference evidence="2" key="1">
    <citation type="journal article" date="2019" name="Int. J. Syst. Evol. Microbiol.">
        <title>The Global Catalogue of Microorganisms (GCM) 10K type strain sequencing project: providing services to taxonomists for standard genome sequencing and annotation.</title>
        <authorList>
            <consortium name="The Broad Institute Genomics Platform"/>
            <consortium name="The Broad Institute Genome Sequencing Center for Infectious Disease"/>
            <person name="Wu L."/>
            <person name="Ma J."/>
        </authorList>
    </citation>
    <scope>NUCLEOTIDE SEQUENCE [LARGE SCALE GENOMIC DNA]</scope>
    <source>
        <strain evidence="2">CCM 7282</strain>
    </source>
</reference>
<dbReference type="Proteomes" id="UP000619534">
    <property type="component" value="Unassembled WGS sequence"/>
</dbReference>
<gene>
    <name evidence="1" type="ORF">GCM10007216_24280</name>
</gene>